<dbReference type="InterPro" id="IPR048347">
    <property type="entry name" value="Sarcoglycan_C"/>
</dbReference>
<evidence type="ECO:0000259" key="3">
    <source>
        <dbReference type="Pfam" id="PF05510"/>
    </source>
</evidence>
<dbReference type="InterPro" id="IPR048346">
    <property type="entry name" value="Sarcoglycan_N"/>
</dbReference>
<dbReference type="Pfam" id="PF20989">
    <property type="entry name" value="Sarcoglycan_2_C"/>
    <property type="match status" value="1"/>
</dbReference>
<feature type="region of interest" description="Disordered" evidence="1">
    <location>
        <begin position="346"/>
        <end position="397"/>
    </location>
</feature>
<reference evidence="5" key="1">
    <citation type="journal article" date="2016" name="Ticks Tick Borne Dis.">
        <title>De novo assembly and annotation of the salivary gland transcriptome of Rhipicephalus appendiculatus male and female ticks during blood feeding.</title>
        <authorList>
            <person name="de Castro M.H."/>
            <person name="de Klerk D."/>
            <person name="Pienaar R."/>
            <person name="Latif A.A."/>
            <person name="Rees D.J."/>
            <person name="Mans B.J."/>
        </authorList>
    </citation>
    <scope>NUCLEOTIDE SEQUENCE</scope>
    <source>
        <tissue evidence="5">Salivary glands</tissue>
    </source>
</reference>
<dbReference type="PANTHER" id="PTHR10132">
    <property type="entry name" value="ALPHA-/EPSILON-SARCOGLYCAN FAMILY MEMBER"/>
    <property type="match status" value="1"/>
</dbReference>
<evidence type="ECO:0000259" key="4">
    <source>
        <dbReference type="Pfam" id="PF20989"/>
    </source>
</evidence>
<evidence type="ECO:0000256" key="2">
    <source>
        <dbReference type="SAM" id="SignalP"/>
    </source>
</evidence>
<feature type="signal peptide" evidence="2">
    <location>
        <begin position="1"/>
        <end position="20"/>
    </location>
</feature>
<feature type="domain" description="Sarcoglycan alpha/epsilon second" evidence="4">
    <location>
        <begin position="127"/>
        <end position="248"/>
    </location>
</feature>
<accession>A0A131Z234</accession>
<feature type="chain" id="PRO_5007286544" evidence="2">
    <location>
        <begin position="21"/>
        <end position="397"/>
    </location>
</feature>
<dbReference type="PROSITE" id="PS51257">
    <property type="entry name" value="PROKAR_LIPOPROTEIN"/>
    <property type="match status" value="1"/>
</dbReference>
<evidence type="ECO:0000256" key="1">
    <source>
        <dbReference type="SAM" id="MobiDB-lite"/>
    </source>
</evidence>
<dbReference type="PANTHER" id="PTHR10132:SF14">
    <property type="entry name" value="SARCOGLYCAN ALPHA, ISOFORM C"/>
    <property type="match status" value="1"/>
</dbReference>
<dbReference type="AlphaFoldDB" id="A0A131Z234"/>
<feature type="compositionally biased region" description="Low complexity" evidence="1">
    <location>
        <begin position="352"/>
        <end position="365"/>
    </location>
</feature>
<proteinExistence type="predicted"/>
<evidence type="ECO:0000313" key="5">
    <source>
        <dbReference type="EMBL" id="JAP84988.1"/>
    </source>
</evidence>
<keyword evidence="2" id="KW-0732">Signal</keyword>
<dbReference type="InterPro" id="IPR008908">
    <property type="entry name" value="Sarcoglycan_alpha/epsilon"/>
</dbReference>
<dbReference type="Pfam" id="PF05510">
    <property type="entry name" value="Sarcoglycan_2"/>
    <property type="match status" value="1"/>
</dbReference>
<dbReference type="GO" id="GO:0016012">
    <property type="term" value="C:sarcoglycan complex"/>
    <property type="evidence" value="ECO:0007669"/>
    <property type="project" value="InterPro"/>
</dbReference>
<name>A0A131Z234_RHIAP</name>
<dbReference type="EMBL" id="GEDV01003569">
    <property type="protein sequence ID" value="JAP84988.1"/>
    <property type="molecule type" value="Transcribed_RNA"/>
</dbReference>
<organism evidence="5">
    <name type="scientific">Rhipicephalus appendiculatus</name>
    <name type="common">Brown ear tick</name>
    <dbReference type="NCBI Taxonomy" id="34631"/>
    <lineage>
        <taxon>Eukaryota</taxon>
        <taxon>Metazoa</taxon>
        <taxon>Ecdysozoa</taxon>
        <taxon>Arthropoda</taxon>
        <taxon>Chelicerata</taxon>
        <taxon>Arachnida</taxon>
        <taxon>Acari</taxon>
        <taxon>Parasitiformes</taxon>
        <taxon>Ixodida</taxon>
        <taxon>Ixodoidea</taxon>
        <taxon>Ixodidae</taxon>
        <taxon>Rhipicephalinae</taxon>
        <taxon>Rhipicephalus</taxon>
        <taxon>Rhipicephalus</taxon>
    </lineage>
</organism>
<protein>
    <submittedName>
        <fullName evidence="5">Epsilon-sarcoglycan</fullName>
    </submittedName>
</protein>
<feature type="domain" description="Sarcoglycan alpha/epsilon N-terminal" evidence="3">
    <location>
        <begin position="33"/>
        <end position="117"/>
    </location>
</feature>
<sequence>MSPLKVLVSATFLLSCNCLGAKLQDLRNQVLQTTEVFHFYIDKGMFDASIDSYGHTEFRAALLGKPDLPKWMFLRQTGNSNRALLYGSYQDDGELNIEVFAINKYNYKTSLRVISLQVEKRPREALYEVEMKFLNLNIEDLFEGDWLSDLEDIFRDHLWKESPVIYVTKVASVVDIGGRVPVNPKDKEGIVVRIGGTTNFSQELRTLEVEANQLRNRVSCPRDYKRTSAEYRFRSRSFLPDWCGFRLITLPEQLDGEGMMQHQDAAFSPIPLEEDSYNPPDMGHLPRRDLLSDFLLSLLLPGFVTAMLLSTLTCFMCCQHEEEIPSAQVEQHSSIERATNALRQMASKRNLSSAASSRVHSRAGSPLDASLPRPSRQGTLKLRALPPPPYSAAQSDA</sequence>